<proteinExistence type="predicted"/>
<gene>
    <name evidence="2" type="ordered locus">CNB03155</name>
</gene>
<reference evidence="2 3" key="1">
    <citation type="journal article" date="2005" name="Science">
        <title>The genome of the basidiomycetous yeast and human pathogen Cryptococcus neoformans.</title>
        <authorList>
            <person name="Loftus B.J."/>
            <person name="Fung E."/>
            <person name="Roncaglia P."/>
            <person name="Rowley D."/>
            <person name="Amedeo P."/>
            <person name="Bruno D."/>
            <person name="Vamathevan J."/>
            <person name="Miranda M."/>
            <person name="Anderson I.J."/>
            <person name="Fraser J.A."/>
            <person name="Allen J.E."/>
            <person name="Bosdet I.E."/>
            <person name="Brent M.R."/>
            <person name="Chiu R."/>
            <person name="Doering T.L."/>
            <person name="Donlin M.J."/>
            <person name="D'Souza C.A."/>
            <person name="Fox D.S."/>
            <person name="Grinberg V."/>
            <person name="Fu J."/>
            <person name="Fukushima M."/>
            <person name="Haas B.J."/>
            <person name="Huang J.C."/>
            <person name="Janbon G."/>
            <person name="Jones S.J."/>
            <person name="Koo H.L."/>
            <person name="Krzywinski M.I."/>
            <person name="Kwon-Chung J.K."/>
            <person name="Lengeler K.B."/>
            <person name="Maiti R."/>
            <person name="Marra M.A."/>
            <person name="Marra R.E."/>
            <person name="Mathewson C.A."/>
            <person name="Mitchell T.G."/>
            <person name="Pertea M."/>
            <person name="Riggs F.R."/>
            <person name="Salzberg S.L."/>
            <person name="Schein J.E."/>
            <person name="Shvartsbeyn A."/>
            <person name="Shin H."/>
            <person name="Shumway M."/>
            <person name="Specht C.A."/>
            <person name="Suh B.B."/>
            <person name="Tenney A."/>
            <person name="Utterback T.R."/>
            <person name="Wickes B.L."/>
            <person name="Wortman J.R."/>
            <person name="Wye N.H."/>
            <person name="Kronstad J.W."/>
            <person name="Lodge J.K."/>
            <person name="Heitman J."/>
            <person name="Davis R.W."/>
            <person name="Fraser C.M."/>
            <person name="Hyman R.W."/>
        </authorList>
    </citation>
    <scope>NUCLEOTIDE SEQUENCE [LARGE SCALE GENOMIC DNA]</scope>
    <source>
        <strain evidence="3">JEC21 / ATCC MYA-565</strain>
    </source>
</reference>
<keyword evidence="1" id="KW-1133">Transmembrane helix</keyword>
<organism evidence="2 3">
    <name type="scientific">Cryptococcus deneoformans (strain JEC21 / ATCC MYA-565)</name>
    <name type="common">Cryptococcus neoformans var. neoformans serotype D</name>
    <dbReference type="NCBI Taxonomy" id="214684"/>
    <lineage>
        <taxon>Eukaryota</taxon>
        <taxon>Fungi</taxon>
        <taxon>Dikarya</taxon>
        <taxon>Basidiomycota</taxon>
        <taxon>Agaricomycotina</taxon>
        <taxon>Tremellomycetes</taxon>
        <taxon>Tremellales</taxon>
        <taxon>Cryptococcaceae</taxon>
        <taxon>Cryptococcus</taxon>
        <taxon>Cryptococcus neoformans species complex</taxon>
    </lineage>
</organism>
<evidence type="ECO:0000256" key="1">
    <source>
        <dbReference type="SAM" id="Phobius"/>
    </source>
</evidence>
<feature type="transmembrane region" description="Helical" evidence="1">
    <location>
        <begin position="130"/>
        <end position="153"/>
    </location>
</feature>
<dbReference type="KEGG" id="cne:CNB03155"/>
<keyword evidence="1" id="KW-0812">Transmembrane</keyword>
<accession>A0A0S2LIP2</accession>
<evidence type="ECO:0000313" key="3">
    <source>
        <dbReference type="Proteomes" id="UP000002149"/>
    </source>
</evidence>
<protein>
    <submittedName>
        <fullName evidence="2">Uncharacterized protein</fullName>
    </submittedName>
</protein>
<name>A0A0S2LIP2_CRYD1</name>
<dbReference type="AlphaFoldDB" id="A0A0S2LIP2"/>
<dbReference type="OrthoDB" id="2589196at2759"/>
<keyword evidence="3" id="KW-1185">Reference proteome</keyword>
<feature type="transmembrane region" description="Helical" evidence="1">
    <location>
        <begin position="12"/>
        <end position="37"/>
    </location>
</feature>
<dbReference type="GO" id="GO:0005886">
    <property type="term" value="C:plasma membrane"/>
    <property type="evidence" value="ECO:0000318"/>
    <property type="project" value="GO_Central"/>
</dbReference>
<feature type="transmembrane region" description="Helical" evidence="1">
    <location>
        <begin position="86"/>
        <end position="109"/>
    </location>
</feature>
<dbReference type="GO" id="GO:0035838">
    <property type="term" value="C:growing cell tip"/>
    <property type="evidence" value="ECO:0000318"/>
    <property type="project" value="GO_Central"/>
</dbReference>
<dbReference type="InterPro" id="IPR051380">
    <property type="entry name" value="pH-response_reg_palI/RIM9"/>
</dbReference>
<sequence>MVFTYKFPYGAHVIILFVLSLASLVLIILCTFSSPFIPSISWLRNPSLAGDTTFGSFGWCSPDYCLQNRVGYEYGTQVNRALTGGMMLWAVAIIFVFLTVLSVVPLLFVHESKALRTVGNRMFFLIMERIGTTITVTAWTFSIYGWSIAHRAFEVSNVEVHMGSALWMGLTAAILMIILFFIGWPPEAWDGPSTRANNGAGARGVPIPPGVPANGYYHYKRTTREVVPRY</sequence>
<dbReference type="GeneID" id="36392741"/>
<dbReference type="PANTHER" id="PTHR28013:SF4">
    <property type="entry name" value="MARVEL DOMAIN-CONTAINING PROTEIN"/>
    <property type="match status" value="1"/>
</dbReference>
<dbReference type="Proteomes" id="UP000002149">
    <property type="component" value="Chromosome 2"/>
</dbReference>
<keyword evidence="1" id="KW-0472">Membrane</keyword>
<dbReference type="EMBL" id="AE017342">
    <property type="protein sequence ID" value="ALO60398.1"/>
    <property type="molecule type" value="Genomic_DNA"/>
</dbReference>
<dbReference type="PaxDb" id="214684-A0A0S2LIP2"/>
<feature type="transmembrane region" description="Helical" evidence="1">
    <location>
        <begin position="165"/>
        <end position="184"/>
    </location>
</feature>
<dbReference type="VEuPathDB" id="FungiDB:CNB03155"/>
<dbReference type="InParanoid" id="A0A0S2LIP2"/>
<evidence type="ECO:0000313" key="2">
    <source>
        <dbReference type="EMBL" id="ALO60398.1"/>
    </source>
</evidence>
<dbReference type="PANTHER" id="PTHR28013">
    <property type="entry name" value="PROTEIN DCV1-RELATED"/>
    <property type="match status" value="1"/>
</dbReference>
<dbReference type="RefSeq" id="XP_024514219.1">
    <property type="nucleotide sequence ID" value="XM_024658599.1"/>
</dbReference>
<dbReference type="GO" id="GO:0032153">
    <property type="term" value="C:cell division site"/>
    <property type="evidence" value="ECO:0000318"/>
    <property type="project" value="GO_Central"/>
</dbReference>